<reference evidence="7 8" key="1">
    <citation type="submission" date="2013-08" db="EMBL/GenBank/DDBJ databases">
        <title>An opportunistic ruminal bacterium that causes liver abscesses in cattle.</title>
        <authorList>
            <person name="Benahmed F.H."/>
            <person name="Rasmussen M."/>
            <person name="Harbottle H."/>
            <person name="Soppet D."/>
            <person name="Nagaraja T.G."/>
            <person name="Davidson M."/>
        </authorList>
    </citation>
    <scope>NUCLEOTIDE SEQUENCE [LARGE SCALE GENOMIC DNA]</scope>
    <source>
        <strain evidence="7 8">B35</strain>
    </source>
</reference>
<dbReference type="PATRIC" id="fig|1226633.4.peg.597"/>
<comment type="caution">
    <text evidence="7">The sequence shown here is derived from an EMBL/GenBank/DDBJ whole genome shotgun (WGS) entry which is preliminary data.</text>
</comment>
<dbReference type="PANTHER" id="PTHR43648">
    <property type="entry name" value="ELECTRON TRANSFER FLAVOPROTEIN BETA SUBUNIT LYSINE METHYLTRANSFERASE"/>
    <property type="match status" value="1"/>
</dbReference>
<evidence type="ECO:0000313" key="8">
    <source>
        <dbReference type="Proteomes" id="UP000031184"/>
    </source>
</evidence>
<name>A0A017H400_9FUSO</name>
<evidence type="ECO:0000256" key="3">
    <source>
        <dbReference type="ARBA" id="ARBA00022603"/>
    </source>
</evidence>
<evidence type="ECO:0000256" key="5">
    <source>
        <dbReference type="ARBA" id="ARBA00022691"/>
    </source>
</evidence>
<keyword evidence="7" id="KW-0687">Ribonucleoprotein</keyword>
<keyword evidence="5 6" id="KW-0949">S-adenosyl-L-methionine</keyword>
<proteinExistence type="inferred from homology"/>
<dbReference type="PIRSF" id="PIRSF000401">
    <property type="entry name" value="RPL11_MTase"/>
    <property type="match status" value="1"/>
</dbReference>
<accession>A0A017H400</accession>
<dbReference type="Pfam" id="PF06325">
    <property type="entry name" value="PrmA"/>
    <property type="match status" value="1"/>
</dbReference>
<dbReference type="GO" id="GO:0032259">
    <property type="term" value="P:methylation"/>
    <property type="evidence" value="ECO:0007669"/>
    <property type="project" value="UniProtKB-KW"/>
</dbReference>
<keyword evidence="3 6" id="KW-0489">Methyltransferase</keyword>
<dbReference type="EC" id="2.1.1.-" evidence="6"/>
<dbReference type="PANTHER" id="PTHR43648:SF1">
    <property type="entry name" value="ELECTRON TRANSFER FLAVOPROTEIN BETA SUBUNIT LYSINE METHYLTRANSFERASE"/>
    <property type="match status" value="1"/>
</dbReference>
<dbReference type="HAMAP" id="MF_00735">
    <property type="entry name" value="Methyltr_PrmA"/>
    <property type="match status" value="1"/>
</dbReference>
<protein>
    <recommendedName>
        <fullName evidence="6">Ribosomal protein L11 methyltransferase</fullName>
        <shortName evidence="6">L11 Mtase</shortName>
        <ecNumber evidence="6">2.1.1.-</ecNumber>
    </recommendedName>
</protein>
<keyword evidence="2 6" id="KW-0963">Cytoplasm</keyword>
<gene>
    <name evidence="6" type="primary">prmA</name>
    <name evidence="7" type="ORF">C095_02990</name>
</gene>
<dbReference type="GO" id="GO:0008276">
    <property type="term" value="F:protein methyltransferase activity"/>
    <property type="evidence" value="ECO:0007669"/>
    <property type="project" value="UniProtKB-UniRule"/>
</dbReference>
<comment type="similarity">
    <text evidence="1 6">Belongs to the methyltransferase superfamily. PrmA family.</text>
</comment>
<evidence type="ECO:0000256" key="4">
    <source>
        <dbReference type="ARBA" id="ARBA00022679"/>
    </source>
</evidence>
<dbReference type="GO" id="GO:0005737">
    <property type="term" value="C:cytoplasm"/>
    <property type="evidence" value="ECO:0007669"/>
    <property type="project" value="UniProtKB-SubCell"/>
</dbReference>
<organism evidence="7 8">
    <name type="scientific">Fusobacterium necrophorum subsp. funduliforme B35</name>
    <dbReference type="NCBI Taxonomy" id="1226633"/>
    <lineage>
        <taxon>Bacteria</taxon>
        <taxon>Fusobacteriati</taxon>
        <taxon>Fusobacteriota</taxon>
        <taxon>Fusobacteriia</taxon>
        <taxon>Fusobacteriales</taxon>
        <taxon>Fusobacteriaceae</taxon>
        <taxon>Fusobacterium</taxon>
    </lineage>
</organism>
<comment type="catalytic activity">
    <reaction evidence="6">
        <text>L-lysyl-[protein] + 3 S-adenosyl-L-methionine = N(6),N(6),N(6)-trimethyl-L-lysyl-[protein] + 3 S-adenosyl-L-homocysteine + 3 H(+)</text>
        <dbReference type="Rhea" id="RHEA:54192"/>
        <dbReference type="Rhea" id="RHEA-COMP:9752"/>
        <dbReference type="Rhea" id="RHEA-COMP:13826"/>
        <dbReference type="ChEBI" id="CHEBI:15378"/>
        <dbReference type="ChEBI" id="CHEBI:29969"/>
        <dbReference type="ChEBI" id="CHEBI:57856"/>
        <dbReference type="ChEBI" id="CHEBI:59789"/>
        <dbReference type="ChEBI" id="CHEBI:61961"/>
    </reaction>
</comment>
<keyword evidence="7" id="KW-0689">Ribosomal protein</keyword>
<dbReference type="SUPFAM" id="SSF53335">
    <property type="entry name" value="S-adenosyl-L-methionine-dependent methyltransferases"/>
    <property type="match status" value="1"/>
</dbReference>
<feature type="binding site" evidence="6">
    <location>
        <position position="201"/>
    </location>
    <ligand>
        <name>S-adenosyl-L-methionine</name>
        <dbReference type="ChEBI" id="CHEBI:59789"/>
    </ligand>
</feature>
<dbReference type="Gene3D" id="3.40.50.150">
    <property type="entry name" value="Vaccinia Virus protein VP39"/>
    <property type="match status" value="1"/>
</dbReference>
<dbReference type="Proteomes" id="UP000031184">
    <property type="component" value="Unassembled WGS sequence"/>
</dbReference>
<sequence>MKVVEVKVIFESDEIQKYQKQICDIFYEFGVTGLQIEEPLEKKHPLDYYREESSFLMRNHSVSAYFPMNFYAKKRQETLIQVFEEKFGQDEEVIYSIDFYEHEEEDYQNSWKKYLYPEKISSQFVVKPTWREYEAAEGEKVIELDPGRAFGTGSHPTTSLCVDLMEEKIKVGETVLDVGTGSGILMIVAEKLGARFVCGVDIDELAVEVAHENLELNAVPKEKYEVLHGNLIEKIEAKSYDVVVANILADVLLLLLKDISSVVKTGGKIIFSGIIEDKVNEVIAAVEAAGMKIEKVLAKGEWRALAIRA</sequence>
<dbReference type="CDD" id="cd02440">
    <property type="entry name" value="AdoMet_MTases"/>
    <property type="match status" value="1"/>
</dbReference>
<dbReference type="RefSeq" id="WP_039121348.1">
    <property type="nucleotide sequence ID" value="NZ_AOJP01000010.1"/>
</dbReference>
<evidence type="ECO:0000256" key="1">
    <source>
        <dbReference type="ARBA" id="ARBA00009741"/>
    </source>
</evidence>
<feature type="binding site" evidence="6">
    <location>
        <position position="179"/>
    </location>
    <ligand>
        <name>S-adenosyl-L-methionine</name>
        <dbReference type="ChEBI" id="CHEBI:59789"/>
    </ligand>
</feature>
<evidence type="ECO:0000256" key="6">
    <source>
        <dbReference type="HAMAP-Rule" id="MF_00735"/>
    </source>
</evidence>
<evidence type="ECO:0000313" key="7">
    <source>
        <dbReference type="EMBL" id="KID49756.1"/>
    </source>
</evidence>
<dbReference type="GO" id="GO:0005840">
    <property type="term" value="C:ribosome"/>
    <property type="evidence" value="ECO:0007669"/>
    <property type="project" value="UniProtKB-KW"/>
</dbReference>
<dbReference type="InterPro" id="IPR029063">
    <property type="entry name" value="SAM-dependent_MTases_sf"/>
</dbReference>
<comment type="function">
    <text evidence="6">Methylates ribosomal protein L11.</text>
</comment>
<evidence type="ECO:0000256" key="2">
    <source>
        <dbReference type="ARBA" id="ARBA00022490"/>
    </source>
</evidence>
<feature type="binding site" evidence="6">
    <location>
        <position position="246"/>
    </location>
    <ligand>
        <name>S-adenosyl-L-methionine</name>
        <dbReference type="ChEBI" id="CHEBI:59789"/>
    </ligand>
</feature>
<comment type="subcellular location">
    <subcellularLocation>
        <location evidence="6">Cytoplasm</location>
    </subcellularLocation>
</comment>
<dbReference type="OrthoDB" id="9785995at2"/>
<feature type="binding site" evidence="6">
    <location>
        <position position="158"/>
    </location>
    <ligand>
        <name>S-adenosyl-L-methionine</name>
        <dbReference type="ChEBI" id="CHEBI:59789"/>
    </ligand>
</feature>
<dbReference type="EMBL" id="AUZI01000011">
    <property type="protein sequence ID" value="KID49756.1"/>
    <property type="molecule type" value="Genomic_DNA"/>
</dbReference>
<dbReference type="NCBIfam" id="TIGR00406">
    <property type="entry name" value="prmA"/>
    <property type="match status" value="1"/>
</dbReference>
<keyword evidence="4 6" id="KW-0808">Transferase</keyword>
<dbReference type="InterPro" id="IPR050078">
    <property type="entry name" value="Ribosomal_L11_MeTrfase_PrmA"/>
</dbReference>
<dbReference type="AlphaFoldDB" id="A0A017H400"/>
<dbReference type="InterPro" id="IPR004498">
    <property type="entry name" value="Ribosomal_PrmA_MeTrfase"/>
</dbReference>